<sequence length="263" mass="27598">MRINQVKAALAENRPVVNGWLAIPSGYSAEIVGHQGFDAVTVDLQHGMIDFASALTMLQALSATPAVPLVRVQNNNPAQIMRMLDAGAYGIICPMISTADEARAFVAACRYSPQGNRSFGPARGLLYGGADYPQHANREILTLAMIETREGLANLDAILATDGLDGVFIGPNDLSLTLTGAASAESDHPEMLAAVEQVIACCRQRRKVAGIFCTSGAAAARRIAEGFQFVTPANDVMQLGRAAREAIAVARGNAIPATGASGY</sequence>
<evidence type="ECO:0000256" key="2">
    <source>
        <dbReference type="ARBA" id="ARBA00022723"/>
    </source>
</evidence>
<dbReference type="EMBL" id="LDZF01000004">
    <property type="protein sequence ID" value="KMK15438.1"/>
    <property type="molecule type" value="Genomic_DNA"/>
</dbReference>
<reference evidence="5" key="2">
    <citation type="submission" date="2024-02" db="EMBL/GenBank/DDBJ databases">
        <authorList>
            <consortium name="Clinical and Environmental Microbiology Branch: Whole genome sequencing antimicrobial resistance pathogens in the healthcare setting"/>
        </authorList>
    </citation>
    <scope>NUCLEOTIDE SEQUENCE</scope>
    <source>
        <strain evidence="5">2021DK-00143</strain>
    </source>
</reference>
<dbReference type="GO" id="GO:0046872">
    <property type="term" value="F:metal ion binding"/>
    <property type="evidence" value="ECO:0007669"/>
    <property type="project" value="UniProtKB-KW"/>
</dbReference>
<proteinExistence type="inferred from homology"/>
<evidence type="ECO:0000259" key="4">
    <source>
        <dbReference type="Pfam" id="PF03328"/>
    </source>
</evidence>
<dbReference type="InterPro" id="IPR005000">
    <property type="entry name" value="Aldolase/citrate-lyase_domain"/>
</dbReference>
<comment type="similarity">
    <text evidence="1">Belongs to the HpcH/HpaI aldolase family.</text>
</comment>
<accession>A0A0J5QSP0</accession>
<reference evidence="6 7" key="1">
    <citation type="submission" date="2015-05" db="EMBL/GenBank/DDBJ databases">
        <title>Genome sequences of Pluralibacter gergoviae.</title>
        <authorList>
            <person name="Greninger A.L."/>
            <person name="Miller S."/>
        </authorList>
    </citation>
    <scope>NUCLEOTIDE SEQUENCE [LARGE SCALE GENOMIC DNA]</scope>
    <source>
        <strain evidence="6 7">JS81F13</strain>
    </source>
</reference>
<organism evidence="6 7">
    <name type="scientific">Pluralibacter gergoviae</name>
    <name type="common">Enterobacter gergoviae</name>
    <dbReference type="NCBI Taxonomy" id="61647"/>
    <lineage>
        <taxon>Bacteria</taxon>
        <taxon>Pseudomonadati</taxon>
        <taxon>Pseudomonadota</taxon>
        <taxon>Gammaproteobacteria</taxon>
        <taxon>Enterobacterales</taxon>
        <taxon>Enterobacteriaceae</taxon>
        <taxon>Pluralibacter</taxon>
    </lineage>
</organism>
<keyword evidence="7" id="KW-1185">Reference proteome</keyword>
<evidence type="ECO:0000256" key="3">
    <source>
        <dbReference type="ARBA" id="ARBA00023239"/>
    </source>
</evidence>
<evidence type="ECO:0000313" key="6">
    <source>
        <dbReference type="EMBL" id="KMK15438.1"/>
    </source>
</evidence>
<dbReference type="Proteomes" id="UP000036196">
    <property type="component" value="Unassembled WGS sequence"/>
</dbReference>
<dbReference type="InterPro" id="IPR040442">
    <property type="entry name" value="Pyrv_kinase-like_dom_sf"/>
</dbReference>
<dbReference type="PANTHER" id="PTHR30502">
    <property type="entry name" value="2-KETO-3-DEOXY-L-RHAMNONATE ALDOLASE"/>
    <property type="match status" value="1"/>
</dbReference>
<dbReference type="PATRIC" id="fig|61647.15.peg.3955"/>
<evidence type="ECO:0000256" key="1">
    <source>
        <dbReference type="ARBA" id="ARBA00005568"/>
    </source>
</evidence>
<evidence type="ECO:0000313" key="7">
    <source>
        <dbReference type="Proteomes" id="UP000036196"/>
    </source>
</evidence>
<dbReference type="PANTHER" id="PTHR30502:SF0">
    <property type="entry name" value="PHOSPHOENOLPYRUVATE CARBOXYLASE FAMILY PROTEIN"/>
    <property type="match status" value="1"/>
</dbReference>
<feature type="domain" description="HpcH/HpaI aldolase/citrate lyase" evidence="4">
    <location>
        <begin position="20"/>
        <end position="239"/>
    </location>
</feature>
<dbReference type="AlphaFoldDB" id="A0A0J5QSP0"/>
<protein>
    <submittedName>
        <fullName evidence="6">2,4-dihydroxyhept-2-ene-1,7-dioic acid aldolase</fullName>
    </submittedName>
</protein>
<evidence type="ECO:0000313" key="5">
    <source>
        <dbReference type="EMBL" id="EML1472706.1"/>
    </source>
</evidence>
<dbReference type="GO" id="GO:0005737">
    <property type="term" value="C:cytoplasm"/>
    <property type="evidence" value="ECO:0007669"/>
    <property type="project" value="TreeGrafter"/>
</dbReference>
<keyword evidence="3" id="KW-0456">Lyase</keyword>
<dbReference type="RefSeq" id="WP_048278410.1">
    <property type="nucleotide sequence ID" value="NZ_LDZF01000004.1"/>
</dbReference>
<dbReference type="InterPro" id="IPR015813">
    <property type="entry name" value="Pyrv/PenolPyrv_kinase-like_dom"/>
</dbReference>
<name>A0A0J5QSP0_PLUGE</name>
<dbReference type="Pfam" id="PF03328">
    <property type="entry name" value="HpcH_HpaI"/>
    <property type="match status" value="1"/>
</dbReference>
<comment type="caution">
    <text evidence="6">The sequence shown here is derived from an EMBL/GenBank/DDBJ whole genome shotgun (WGS) entry which is preliminary data.</text>
</comment>
<keyword evidence="2" id="KW-0479">Metal-binding</keyword>
<dbReference type="InterPro" id="IPR050251">
    <property type="entry name" value="HpcH-HpaI_aldolase"/>
</dbReference>
<dbReference type="GO" id="GO:0016832">
    <property type="term" value="F:aldehyde-lyase activity"/>
    <property type="evidence" value="ECO:0007669"/>
    <property type="project" value="TreeGrafter"/>
</dbReference>
<gene>
    <name evidence="6" type="ORF">ABW06_05555</name>
    <name evidence="5" type="ORF">QEG54_003480</name>
</gene>
<dbReference type="SUPFAM" id="SSF51621">
    <property type="entry name" value="Phosphoenolpyruvate/pyruvate domain"/>
    <property type="match status" value="1"/>
</dbReference>
<dbReference type="Gene3D" id="3.20.20.60">
    <property type="entry name" value="Phosphoenolpyruvate-binding domains"/>
    <property type="match status" value="1"/>
</dbReference>
<dbReference type="EMBL" id="ABLOKC030000020">
    <property type="protein sequence ID" value="EML1472706.1"/>
    <property type="molecule type" value="Genomic_DNA"/>
</dbReference>